<evidence type="ECO:0000256" key="3">
    <source>
        <dbReference type="SAM" id="Phobius"/>
    </source>
</evidence>
<feature type="transmembrane region" description="Helical" evidence="3">
    <location>
        <begin position="395"/>
        <end position="420"/>
    </location>
</feature>
<dbReference type="GO" id="GO:0009847">
    <property type="term" value="P:spore germination"/>
    <property type="evidence" value="ECO:0007669"/>
    <property type="project" value="InterPro"/>
</dbReference>
<dbReference type="GeneID" id="83014914"/>
<protein>
    <submittedName>
        <fullName evidence="4">Spore germination protein</fullName>
    </submittedName>
</protein>
<feature type="transmembrane region" description="Helical" evidence="3">
    <location>
        <begin position="338"/>
        <end position="360"/>
    </location>
</feature>
<dbReference type="Proteomes" id="UP000284178">
    <property type="component" value="Unassembled WGS sequence"/>
</dbReference>
<dbReference type="Pfam" id="PF03323">
    <property type="entry name" value="GerA"/>
    <property type="match status" value="1"/>
</dbReference>
<keyword evidence="3" id="KW-0812">Transmembrane</keyword>
<gene>
    <name evidence="4" type="ORF">DWY25_05770</name>
</gene>
<sequence length="454" mass="50795">MTGKTPFSAEAWKNVDWLRQATDCFDLTIRSVNVNDRQCLLVFVGGVTGTTSIEPIVESLVFDKGNLAFFPATVTQAGSLEDALDKILQGQTLVILEGSAYAFIVDTRSYPTRGPSEPTVEKSVRGARDGFIEHIMLDLGMVRRRIRDPKLVTKAYQKGSRTKTDIFVLYISDLIHPSILHDFQNRIDHLPVNAEVTSERQLCELMYGQTWNPYPHVRYTERPDIAAIHLLQGSLIILVDNCPSAVILPTTFFEQTKQIEEYTQTPVISLVMRAIRLAGVFCSIYLLPLWMVLVMQQNPTRLNLPLPEIPGPITFGVQVLIADLLIEWIRLSLIHSPLMLSSLLGIVAVFVLGDAPIAYGAYTQEILIMTAIVNIGNFVTAGYELSMANKIVRLALIVMVVIGGYRGFLIGILIHLILLLQTQVGPFPYLYPLIPFNGKEFKRLFLGNFTMDKK</sequence>
<organism evidence="4 5">
    <name type="scientific">Holdemania filiformis</name>
    <dbReference type="NCBI Taxonomy" id="61171"/>
    <lineage>
        <taxon>Bacteria</taxon>
        <taxon>Bacillati</taxon>
        <taxon>Bacillota</taxon>
        <taxon>Erysipelotrichia</taxon>
        <taxon>Erysipelotrichales</taxon>
        <taxon>Erysipelotrichaceae</taxon>
        <taxon>Holdemania</taxon>
    </lineage>
</organism>
<dbReference type="EMBL" id="QRUP01000005">
    <property type="protein sequence ID" value="RGR75284.1"/>
    <property type="molecule type" value="Genomic_DNA"/>
</dbReference>
<keyword evidence="2 3" id="KW-0472">Membrane</keyword>
<comment type="caution">
    <text evidence="4">The sequence shown here is derived from an EMBL/GenBank/DDBJ whole genome shotgun (WGS) entry which is preliminary data.</text>
</comment>
<dbReference type="AlphaFoldDB" id="A0A412G3W6"/>
<evidence type="ECO:0000256" key="2">
    <source>
        <dbReference type="ARBA" id="ARBA00023136"/>
    </source>
</evidence>
<name>A0A412G3W6_9FIRM</name>
<evidence type="ECO:0000256" key="1">
    <source>
        <dbReference type="ARBA" id="ARBA00005278"/>
    </source>
</evidence>
<comment type="similarity">
    <text evidence="1">Belongs to the GerABKA family.</text>
</comment>
<proteinExistence type="inferred from homology"/>
<accession>A0A412G3W6</accession>
<evidence type="ECO:0000313" key="5">
    <source>
        <dbReference type="Proteomes" id="UP000284178"/>
    </source>
</evidence>
<feature type="transmembrane region" description="Helical" evidence="3">
    <location>
        <begin position="274"/>
        <end position="293"/>
    </location>
</feature>
<keyword evidence="3" id="KW-1133">Transmembrane helix</keyword>
<feature type="transmembrane region" description="Helical" evidence="3">
    <location>
        <begin position="366"/>
        <end position="383"/>
    </location>
</feature>
<keyword evidence="5" id="KW-1185">Reference proteome</keyword>
<dbReference type="GO" id="GO:0016020">
    <property type="term" value="C:membrane"/>
    <property type="evidence" value="ECO:0007669"/>
    <property type="project" value="InterPro"/>
</dbReference>
<dbReference type="InterPro" id="IPR004995">
    <property type="entry name" value="Spore_Ger"/>
</dbReference>
<evidence type="ECO:0000313" key="4">
    <source>
        <dbReference type="EMBL" id="RGR75284.1"/>
    </source>
</evidence>
<dbReference type="PANTHER" id="PTHR22550">
    <property type="entry name" value="SPORE GERMINATION PROTEIN"/>
    <property type="match status" value="1"/>
</dbReference>
<reference evidence="4 5" key="1">
    <citation type="submission" date="2018-08" db="EMBL/GenBank/DDBJ databases">
        <title>A genome reference for cultivated species of the human gut microbiota.</title>
        <authorList>
            <person name="Zou Y."/>
            <person name="Xue W."/>
            <person name="Luo G."/>
        </authorList>
    </citation>
    <scope>NUCLEOTIDE SEQUENCE [LARGE SCALE GENOMIC DNA]</scope>
    <source>
        <strain evidence="4 5">AF24-29</strain>
    </source>
</reference>
<dbReference type="PANTHER" id="PTHR22550:SF9">
    <property type="entry name" value="STAGE V SPORULATION PROTEIN AF"/>
    <property type="match status" value="1"/>
</dbReference>
<dbReference type="RefSeq" id="WP_117894442.1">
    <property type="nucleotide sequence ID" value="NZ_CABJCV010000005.1"/>
</dbReference>
<dbReference type="InterPro" id="IPR050768">
    <property type="entry name" value="UPF0353/GerABKA_families"/>
</dbReference>